<dbReference type="GO" id="GO:0006310">
    <property type="term" value="P:DNA recombination"/>
    <property type="evidence" value="ECO:0007669"/>
    <property type="project" value="UniProtKB-KW"/>
</dbReference>
<dbReference type="PANTHER" id="PTHR45786">
    <property type="entry name" value="DNA BINDING PROTEIN-LIKE"/>
    <property type="match status" value="1"/>
</dbReference>
<keyword evidence="4" id="KW-1185">Reference proteome</keyword>
<evidence type="ECO:0000256" key="1">
    <source>
        <dbReference type="RuleBase" id="RU363044"/>
    </source>
</evidence>
<dbReference type="EMBL" id="BGZK01000106">
    <property type="protein sequence ID" value="GBP19278.1"/>
    <property type="molecule type" value="Genomic_DNA"/>
</dbReference>
<keyword evidence="1" id="KW-0347">Helicase</keyword>
<dbReference type="PANTHER" id="PTHR45786:SF74">
    <property type="entry name" value="ATP-DEPENDENT DNA HELICASE"/>
    <property type="match status" value="1"/>
</dbReference>
<comment type="caution">
    <text evidence="3">The sequence shown here is derived from an EMBL/GenBank/DDBJ whole genome shotgun (WGS) entry which is preliminary data.</text>
</comment>
<protein>
    <recommendedName>
        <fullName evidence="1">ATP-dependent DNA helicase</fullName>
        <ecNumber evidence="1">5.6.2.3</ecNumber>
    </recommendedName>
</protein>
<dbReference type="Pfam" id="PF05970">
    <property type="entry name" value="PIF1"/>
    <property type="match status" value="1"/>
</dbReference>
<keyword evidence="1" id="KW-0234">DNA repair</keyword>
<dbReference type="GO" id="GO:0000723">
    <property type="term" value="P:telomere maintenance"/>
    <property type="evidence" value="ECO:0007669"/>
    <property type="project" value="InterPro"/>
</dbReference>
<organism evidence="3 4">
    <name type="scientific">Eumeta variegata</name>
    <name type="common">Bagworm moth</name>
    <name type="synonym">Eumeta japonica</name>
    <dbReference type="NCBI Taxonomy" id="151549"/>
    <lineage>
        <taxon>Eukaryota</taxon>
        <taxon>Metazoa</taxon>
        <taxon>Ecdysozoa</taxon>
        <taxon>Arthropoda</taxon>
        <taxon>Hexapoda</taxon>
        <taxon>Insecta</taxon>
        <taxon>Pterygota</taxon>
        <taxon>Neoptera</taxon>
        <taxon>Endopterygota</taxon>
        <taxon>Lepidoptera</taxon>
        <taxon>Glossata</taxon>
        <taxon>Ditrysia</taxon>
        <taxon>Tineoidea</taxon>
        <taxon>Psychidae</taxon>
        <taxon>Oiketicinae</taxon>
        <taxon>Eumeta</taxon>
    </lineage>
</organism>
<dbReference type="GO" id="GO:0005524">
    <property type="term" value="F:ATP binding"/>
    <property type="evidence" value="ECO:0007669"/>
    <property type="project" value="UniProtKB-KW"/>
</dbReference>
<comment type="catalytic activity">
    <reaction evidence="1">
        <text>ATP + H2O = ADP + phosphate + H(+)</text>
        <dbReference type="Rhea" id="RHEA:13065"/>
        <dbReference type="ChEBI" id="CHEBI:15377"/>
        <dbReference type="ChEBI" id="CHEBI:15378"/>
        <dbReference type="ChEBI" id="CHEBI:30616"/>
        <dbReference type="ChEBI" id="CHEBI:43474"/>
        <dbReference type="ChEBI" id="CHEBI:456216"/>
        <dbReference type="EC" id="5.6.2.3"/>
    </reaction>
</comment>
<dbReference type="EC" id="5.6.2.3" evidence="1"/>
<gene>
    <name evidence="3" type="ORF">EVAR_79878_1</name>
</gene>
<comment type="similarity">
    <text evidence="1">Belongs to the helicase family.</text>
</comment>
<dbReference type="STRING" id="151549.A0A4C1TZB7"/>
<keyword evidence="1" id="KW-0378">Hydrolase</keyword>
<keyword evidence="1" id="KW-0547">Nucleotide-binding</keyword>
<proteinExistence type="inferred from homology"/>
<reference evidence="3 4" key="1">
    <citation type="journal article" date="2019" name="Commun. Biol.">
        <title>The bagworm genome reveals a unique fibroin gene that provides high tensile strength.</title>
        <authorList>
            <person name="Kono N."/>
            <person name="Nakamura H."/>
            <person name="Ohtoshi R."/>
            <person name="Tomita M."/>
            <person name="Numata K."/>
            <person name="Arakawa K."/>
        </authorList>
    </citation>
    <scope>NUCLEOTIDE SEQUENCE [LARGE SCALE GENOMIC DNA]</scope>
</reference>
<dbReference type="GO" id="GO:0043139">
    <property type="term" value="F:5'-3' DNA helicase activity"/>
    <property type="evidence" value="ECO:0007669"/>
    <property type="project" value="UniProtKB-EC"/>
</dbReference>
<evidence type="ECO:0000313" key="4">
    <source>
        <dbReference type="Proteomes" id="UP000299102"/>
    </source>
</evidence>
<keyword evidence="1" id="KW-0227">DNA damage</keyword>
<sequence length="150" mass="17138">MFADNHKIFIRADIRPAGQHERRFNAPQTNEVAVVIVDNECSRRDIIVLRRSDKWRHISETHRSYDALQYSLIFCEDTPGCTGKMFLINLILAEIRANKEIVLALASPEVATTLMDGGRKTHSGLKLSLNVADYELRYVTSSNHPHVDKY</sequence>
<dbReference type="AlphaFoldDB" id="A0A4C1TZB7"/>
<dbReference type="GO" id="GO:0006281">
    <property type="term" value="P:DNA repair"/>
    <property type="evidence" value="ECO:0007669"/>
    <property type="project" value="UniProtKB-KW"/>
</dbReference>
<keyword evidence="1" id="KW-0067">ATP-binding</keyword>
<feature type="domain" description="DNA helicase Pif1-like DEAD-box helicase" evidence="2">
    <location>
        <begin position="73"/>
        <end position="137"/>
    </location>
</feature>
<evidence type="ECO:0000313" key="3">
    <source>
        <dbReference type="EMBL" id="GBP19278.1"/>
    </source>
</evidence>
<accession>A0A4C1TZB7</accession>
<dbReference type="GO" id="GO:0016887">
    <property type="term" value="F:ATP hydrolysis activity"/>
    <property type="evidence" value="ECO:0007669"/>
    <property type="project" value="RHEA"/>
</dbReference>
<comment type="cofactor">
    <cofactor evidence="1">
        <name>Mg(2+)</name>
        <dbReference type="ChEBI" id="CHEBI:18420"/>
    </cofactor>
</comment>
<evidence type="ECO:0000259" key="2">
    <source>
        <dbReference type="Pfam" id="PF05970"/>
    </source>
</evidence>
<keyword evidence="1" id="KW-0233">DNA recombination</keyword>
<dbReference type="Proteomes" id="UP000299102">
    <property type="component" value="Unassembled WGS sequence"/>
</dbReference>
<dbReference type="InterPro" id="IPR010285">
    <property type="entry name" value="DNA_helicase_pif1-like_DEAD"/>
</dbReference>
<name>A0A4C1TZB7_EUMVA</name>
<dbReference type="OrthoDB" id="272985at2759"/>